<dbReference type="InterPro" id="IPR037026">
    <property type="entry name" value="Vgr_OB-fold_dom_sf"/>
</dbReference>
<dbReference type="Gene3D" id="2.40.50.230">
    <property type="entry name" value="Gp5 N-terminal domain"/>
    <property type="match status" value="1"/>
</dbReference>
<reference evidence="2 3" key="1">
    <citation type="submission" date="2020-10" db="EMBL/GenBank/DDBJ databases">
        <title>Connecting structure to function with the recovery of over 1000 high-quality activated sludge metagenome-assembled genomes encoding full-length rRNA genes using long-read sequencing.</title>
        <authorList>
            <person name="Singleton C.M."/>
            <person name="Petriglieri F."/>
            <person name="Kristensen J.M."/>
            <person name="Kirkegaard R.H."/>
            <person name="Michaelsen T.Y."/>
            <person name="Andersen M.H."/>
            <person name="Karst S.M."/>
            <person name="Dueholm M.S."/>
            <person name="Nielsen P.H."/>
            <person name="Albertsen M."/>
        </authorList>
    </citation>
    <scope>NUCLEOTIDE SEQUENCE [LARGE SCALE GENOMIC DNA]</scope>
    <source>
        <strain evidence="2">EsbW_18-Q3-R4-48_BATAC.285</strain>
    </source>
</reference>
<proteinExistence type="predicted"/>
<dbReference type="Pfam" id="PF04717">
    <property type="entry name" value="Phage_base_V"/>
    <property type="match status" value="1"/>
</dbReference>
<evidence type="ECO:0000259" key="1">
    <source>
        <dbReference type="Pfam" id="PF04717"/>
    </source>
</evidence>
<dbReference type="SUPFAM" id="SSF69255">
    <property type="entry name" value="gp5 N-terminal domain-like"/>
    <property type="match status" value="1"/>
</dbReference>
<organism evidence="2 3">
    <name type="scientific">Candidatus Accumulibacter proximus</name>
    <dbReference type="NCBI Taxonomy" id="2954385"/>
    <lineage>
        <taxon>Bacteria</taxon>
        <taxon>Pseudomonadati</taxon>
        <taxon>Pseudomonadota</taxon>
        <taxon>Betaproteobacteria</taxon>
        <taxon>Candidatus Accumulibacter</taxon>
    </lineage>
</organism>
<comment type="caution">
    <text evidence="2">The sequence shown here is derived from an EMBL/GenBank/DDBJ whole genome shotgun (WGS) entry which is preliminary data.</text>
</comment>
<dbReference type="AlphaFoldDB" id="A0A935PWR9"/>
<dbReference type="Proteomes" id="UP000697998">
    <property type="component" value="Unassembled WGS sequence"/>
</dbReference>
<sequence length="212" mass="21939">MNLHTLGSLHELHLATVLDNADPDSRGRLRVRLAATGLETWAAVIVASAGSGYGVSLLPRIDEQVVVAFVSPDLPLVIGALWAGASSQPTDAAPVDERYLIQTPGGLKFLLDDQAPRVRIETPAGYHLTITDAGSGTVTVEKGGEKIEMAAAGITISTSAKVTIQAANVDVSASMVKVDAGMSKFSGVVQCDTLISNAVVSSSYTPGAGNLW</sequence>
<dbReference type="EMBL" id="JADJMH010000005">
    <property type="protein sequence ID" value="MBK7674785.1"/>
    <property type="molecule type" value="Genomic_DNA"/>
</dbReference>
<evidence type="ECO:0000313" key="2">
    <source>
        <dbReference type="EMBL" id="MBK7674785.1"/>
    </source>
</evidence>
<name>A0A935PWR9_9PROT</name>
<gene>
    <name evidence="2" type="ORF">IPJ27_08430</name>
</gene>
<dbReference type="InterPro" id="IPR006531">
    <property type="entry name" value="Gp5/Vgr_OB"/>
</dbReference>
<protein>
    <submittedName>
        <fullName evidence="2">VgrG protein</fullName>
    </submittedName>
</protein>
<accession>A0A935PWR9</accession>
<evidence type="ECO:0000313" key="3">
    <source>
        <dbReference type="Proteomes" id="UP000697998"/>
    </source>
</evidence>
<feature type="domain" description="Gp5/Type VI secretion system Vgr protein OB-fold" evidence="1">
    <location>
        <begin position="14"/>
        <end position="82"/>
    </location>
</feature>